<dbReference type="SUPFAM" id="SSF111430">
    <property type="entry name" value="YAP1 redox domain"/>
    <property type="match status" value="1"/>
</dbReference>
<dbReference type="CDD" id="cd14688">
    <property type="entry name" value="bZIP_YAP"/>
    <property type="match status" value="1"/>
</dbReference>
<keyword evidence="7" id="KW-1185">Reference proteome</keyword>
<feature type="compositionally biased region" description="Low complexity" evidence="4">
    <location>
        <begin position="366"/>
        <end position="376"/>
    </location>
</feature>
<feature type="region of interest" description="Disordered" evidence="4">
    <location>
        <begin position="240"/>
        <end position="280"/>
    </location>
</feature>
<dbReference type="GO" id="GO:0005737">
    <property type="term" value="C:cytoplasm"/>
    <property type="evidence" value="ECO:0007669"/>
    <property type="project" value="UniProtKB-SubCell"/>
</dbReference>
<dbReference type="PANTHER" id="PTHR40621">
    <property type="entry name" value="TRANSCRIPTION FACTOR KAPC-RELATED"/>
    <property type="match status" value="1"/>
</dbReference>
<dbReference type="InterPro" id="IPR050936">
    <property type="entry name" value="AP-1-like"/>
</dbReference>
<evidence type="ECO:0000259" key="5">
    <source>
        <dbReference type="PROSITE" id="PS50217"/>
    </source>
</evidence>
<dbReference type="Gene3D" id="1.20.5.170">
    <property type="match status" value="1"/>
</dbReference>
<protein>
    <recommendedName>
        <fullName evidence="5">BZIP domain-containing protein</fullName>
    </recommendedName>
</protein>
<sequence length="631" mass="67309">MDFQGANNFWDFSQQPTSLSAIPDEDFLEFLNKQFPAALGGAPAVPSLDGTPTVVNPQDLTSLLANDNTPPSSDTSSPSPPSIPHEPSPPSRPQSGAFTNRSVSVERYEDSTLKRKASDDSIAEEPSHKSQHTSNQNSAAASPAASKKSIATTSRRKSTGDPKHDESRLMKRKEQNRAAQRAFRERKEKHVRDLEDKVAALEAKNQLTETENENLRDLLQRLQNENMMLKQAAFTFSVPRDDNGQSANTSFSSTQFNFSTPGAGPSRSQQPPPPPQPAINFNSLISFDPNMLNMDEPDNNMNVDPFSFGQNNSAGGYKTIASNPMFMSFAEPSPWDGPSFGVTPLSDSSSNNGSGKNSFELTPFDSWSPSQSWSPPDGTNGLETLDQIFGGGAFGTTSGNVDFAALAASPPSSISPVSHASIRTTSGTSSNAGTPQSGSSPNSSPPSSGASPAAHNHQECPRTKEEVSKMIQDQGPSQFAPSPLANSVSANSAFSSPLSGPSSSHSHNPNSYNSNSNGSGESANGGDEQCAMPLAPLLRKGTMDNDGSPIVMCKGSSFPKTEKSDKNVEVLAAWRSITSNPQFKDIDINELCSEFTSKARCDGTKVVLEPQGVHHIIETLAAKRQRQVGKQ</sequence>
<feature type="compositionally biased region" description="Basic and acidic residues" evidence="4">
    <location>
        <begin position="456"/>
        <end position="468"/>
    </location>
</feature>
<reference evidence="6 7" key="1">
    <citation type="submission" date="2016-07" db="EMBL/GenBank/DDBJ databases">
        <title>Draft genome of the white-rot fungus Obba rivulosa 3A-2.</title>
        <authorList>
            <consortium name="DOE Joint Genome Institute"/>
            <person name="Miettinen O."/>
            <person name="Riley R."/>
            <person name="Acob R."/>
            <person name="Barry K."/>
            <person name="Cullen D."/>
            <person name="De Vries R."/>
            <person name="Hainaut M."/>
            <person name="Hatakka A."/>
            <person name="Henrissat B."/>
            <person name="Hilden K."/>
            <person name="Kuo R."/>
            <person name="Labutti K."/>
            <person name="Lipzen A."/>
            <person name="Makela M.R."/>
            <person name="Sandor L."/>
            <person name="Spatafora J.W."/>
            <person name="Grigoriev I.V."/>
            <person name="Hibbett D.S."/>
        </authorList>
    </citation>
    <scope>NUCLEOTIDE SEQUENCE [LARGE SCALE GENOMIC DNA]</scope>
    <source>
        <strain evidence="6 7">3A-2</strain>
    </source>
</reference>
<comment type="subcellular location">
    <subcellularLocation>
        <location evidence="2">Cytoplasm</location>
    </subcellularLocation>
    <subcellularLocation>
        <location evidence="1">Nucleus</location>
    </subcellularLocation>
</comment>
<dbReference type="InterPro" id="IPR046347">
    <property type="entry name" value="bZIP_sf"/>
</dbReference>
<feature type="compositionally biased region" description="Low complexity" evidence="4">
    <location>
        <begin position="437"/>
        <end position="455"/>
    </location>
</feature>
<feature type="compositionally biased region" description="Polar residues" evidence="4">
    <location>
        <begin position="422"/>
        <end position="436"/>
    </location>
</feature>
<feature type="compositionally biased region" description="Low complexity" evidence="4">
    <location>
        <begin position="134"/>
        <end position="153"/>
    </location>
</feature>
<organism evidence="6 7">
    <name type="scientific">Obba rivulosa</name>
    <dbReference type="NCBI Taxonomy" id="1052685"/>
    <lineage>
        <taxon>Eukaryota</taxon>
        <taxon>Fungi</taxon>
        <taxon>Dikarya</taxon>
        <taxon>Basidiomycota</taxon>
        <taxon>Agaricomycotina</taxon>
        <taxon>Agaricomycetes</taxon>
        <taxon>Polyporales</taxon>
        <taxon>Gelatoporiaceae</taxon>
        <taxon>Obba</taxon>
    </lineage>
</organism>
<feature type="compositionally biased region" description="Low complexity" evidence="4">
    <location>
        <begin position="245"/>
        <end position="269"/>
    </location>
</feature>
<dbReference type="GO" id="GO:0001228">
    <property type="term" value="F:DNA-binding transcription activator activity, RNA polymerase II-specific"/>
    <property type="evidence" value="ECO:0007669"/>
    <property type="project" value="TreeGrafter"/>
</dbReference>
<proteinExistence type="predicted"/>
<dbReference type="GO" id="GO:0033554">
    <property type="term" value="P:cellular response to stress"/>
    <property type="evidence" value="ECO:0007669"/>
    <property type="project" value="UniProtKB-ARBA"/>
</dbReference>
<evidence type="ECO:0000313" key="7">
    <source>
        <dbReference type="Proteomes" id="UP000250043"/>
    </source>
</evidence>
<feature type="compositionally biased region" description="Low complexity" evidence="4">
    <location>
        <begin position="484"/>
        <end position="526"/>
    </location>
</feature>
<feature type="compositionally biased region" description="Basic and acidic residues" evidence="4">
    <location>
        <begin position="104"/>
        <end position="119"/>
    </location>
</feature>
<feature type="region of interest" description="Disordered" evidence="4">
    <location>
        <begin position="338"/>
        <end position="386"/>
    </location>
</feature>
<accession>A0A8E2AHV4</accession>
<dbReference type="OrthoDB" id="2593073at2759"/>
<dbReference type="GO" id="GO:0090575">
    <property type="term" value="C:RNA polymerase II transcription regulator complex"/>
    <property type="evidence" value="ECO:0007669"/>
    <property type="project" value="TreeGrafter"/>
</dbReference>
<feature type="compositionally biased region" description="Pro residues" evidence="4">
    <location>
        <begin position="78"/>
        <end position="92"/>
    </location>
</feature>
<evidence type="ECO:0000256" key="3">
    <source>
        <dbReference type="ARBA" id="ARBA00023242"/>
    </source>
</evidence>
<feature type="region of interest" description="Disordered" evidence="4">
    <location>
        <begin position="409"/>
        <end position="529"/>
    </location>
</feature>
<dbReference type="SMART" id="SM00338">
    <property type="entry name" value="BRLZ"/>
    <property type="match status" value="1"/>
</dbReference>
<gene>
    <name evidence="6" type="ORF">OBBRIDRAFT_808003</name>
</gene>
<evidence type="ECO:0000256" key="4">
    <source>
        <dbReference type="SAM" id="MobiDB-lite"/>
    </source>
</evidence>
<dbReference type="InterPro" id="IPR004827">
    <property type="entry name" value="bZIP"/>
</dbReference>
<dbReference type="Pfam" id="PF08601">
    <property type="entry name" value="PAP1"/>
    <property type="match status" value="1"/>
</dbReference>
<dbReference type="AlphaFoldDB" id="A0A8E2AHV4"/>
<feature type="compositionally biased region" description="Low complexity" evidence="4">
    <location>
        <begin position="409"/>
        <end position="421"/>
    </location>
</feature>
<dbReference type="GO" id="GO:0000976">
    <property type="term" value="F:transcription cis-regulatory region binding"/>
    <property type="evidence" value="ECO:0007669"/>
    <property type="project" value="InterPro"/>
</dbReference>
<dbReference type="InterPro" id="IPR023167">
    <property type="entry name" value="Yap1_redox_dom_sf"/>
</dbReference>
<name>A0A8E2AHV4_9APHY</name>
<dbReference type="SUPFAM" id="SSF57959">
    <property type="entry name" value="Leucine zipper domain"/>
    <property type="match status" value="1"/>
</dbReference>
<evidence type="ECO:0000313" key="6">
    <source>
        <dbReference type="EMBL" id="OCH84766.1"/>
    </source>
</evidence>
<feature type="compositionally biased region" description="Polar residues" evidence="4">
    <location>
        <begin position="53"/>
        <end position="69"/>
    </location>
</feature>
<dbReference type="EMBL" id="KV722637">
    <property type="protein sequence ID" value="OCH84766.1"/>
    <property type="molecule type" value="Genomic_DNA"/>
</dbReference>
<feature type="compositionally biased region" description="Low complexity" evidence="4">
    <location>
        <begin position="346"/>
        <end position="358"/>
    </location>
</feature>
<evidence type="ECO:0000256" key="2">
    <source>
        <dbReference type="ARBA" id="ARBA00004496"/>
    </source>
</evidence>
<feature type="region of interest" description="Disordered" evidence="4">
    <location>
        <begin position="43"/>
        <end position="193"/>
    </location>
</feature>
<dbReference type="InterPro" id="IPR013910">
    <property type="entry name" value="TF_PAP1"/>
</dbReference>
<dbReference type="PROSITE" id="PS50217">
    <property type="entry name" value="BZIP"/>
    <property type="match status" value="1"/>
</dbReference>
<feature type="domain" description="BZIP" evidence="5">
    <location>
        <begin position="166"/>
        <end position="229"/>
    </location>
</feature>
<keyword evidence="3" id="KW-0539">Nucleus</keyword>
<dbReference type="PANTHER" id="PTHR40621:SF6">
    <property type="entry name" value="AP-1-LIKE TRANSCRIPTION FACTOR YAP1-RELATED"/>
    <property type="match status" value="1"/>
</dbReference>
<dbReference type="PROSITE" id="PS00036">
    <property type="entry name" value="BZIP_BASIC"/>
    <property type="match status" value="1"/>
</dbReference>
<dbReference type="Proteomes" id="UP000250043">
    <property type="component" value="Unassembled WGS sequence"/>
</dbReference>
<dbReference type="Pfam" id="PF00170">
    <property type="entry name" value="bZIP_1"/>
    <property type="match status" value="1"/>
</dbReference>
<feature type="compositionally biased region" description="Basic and acidic residues" evidence="4">
    <location>
        <begin position="158"/>
        <end position="193"/>
    </location>
</feature>
<dbReference type="Gene3D" id="1.10.238.100">
    <property type="entry name" value="YAP1 redox domain. Chain B"/>
    <property type="match status" value="1"/>
</dbReference>
<evidence type="ECO:0000256" key="1">
    <source>
        <dbReference type="ARBA" id="ARBA00004123"/>
    </source>
</evidence>